<evidence type="ECO:0000256" key="5">
    <source>
        <dbReference type="SAM" id="MobiDB-lite"/>
    </source>
</evidence>
<dbReference type="KEGG" id="mnt:21405105"/>
<dbReference type="AlphaFoldDB" id="W9S6A9"/>
<evidence type="ECO:0000256" key="4">
    <source>
        <dbReference type="RuleBase" id="RU003814"/>
    </source>
</evidence>
<reference evidence="7" key="1">
    <citation type="submission" date="2013-01" db="EMBL/GenBank/DDBJ databases">
        <title>Draft Genome Sequence of a Mulberry Tree, Morus notabilis C.K. Schneid.</title>
        <authorList>
            <person name="He N."/>
            <person name="Zhao S."/>
        </authorList>
    </citation>
    <scope>NUCLEOTIDE SEQUENCE</scope>
</reference>
<dbReference type="Proteomes" id="UP000030645">
    <property type="component" value="Unassembled WGS sequence"/>
</dbReference>
<feature type="compositionally biased region" description="Basic and acidic residues" evidence="5">
    <location>
        <begin position="260"/>
        <end position="291"/>
    </location>
</feature>
<protein>
    <recommendedName>
        <fullName evidence="2">Translation initiation factor eIF2B subunit delta</fullName>
    </recommendedName>
    <alternativeName>
        <fullName evidence="3">eIF2B GDP-GTP exchange factor subunit delta</fullName>
    </alternativeName>
</protein>
<dbReference type="OrthoDB" id="10254737at2759"/>
<evidence type="ECO:0000313" key="7">
    <source>
        <dbReference type="Proteomes" id="UP000030645"/>
    </source>
</evidence>
<gene>
    <name evidence="6" type="ORF">L484_022286</name>
</gene>
<feature type="compositionally biased region" description="Polar residues" evidence="5">
    <location>
        <begin position="95"/>
        <end position="112"/>
    </location>
</feature>
<sequence length="661" mass="71765">MDARRSSRAVSDPKVRHVGFFTPNAPPLPSRTQSGPPAAGSPPLSESPASNSFSPVMIPPPRHLSDVAERTAAVPVPDSAYRRTAAGDHVPVGSYNPSESLLGTSPVASPSSVAGDGELEFSGESSASWHRWRDSGKFASSFPSGGFELTMAKGSENSATKGKNLAAASNAKKPLDVPEKSGGVVTEVQNELQPTSKPLKAKSTKAERRALQEAQRAAKAATKEGSKSATVSRGVAPSKPVKQPSQRKDASSVAPSVAASEKKGGDRAPEKERKKDVPPPRMQFDDKNRVEKAKKRSVFHQTEARNRVELFRHLPQYEHGTQLPDLESKFFQLEPMHPAIYKVGLQYLAGDICGGNGRCVAMLKAFEEVIRDYSTPPEKALSRDLTAKISSYVSFFTECRPISISMGNAIRFIKSRIAKLPLFLSESEAKAALCADINSFINEKILLADRVIVKHAASKVKDGDVLLTYGSSCVVEMILLHAHELGKQFRVVIVDSRPKFEGQALLCRLVAKGLSCTYTHINAVSYVMHEVTKVLLGAASVLSNGTVYSRVGTASVAMVAHAFCVPVLICCEAYKFHERVQLDSICSNELGDTDAIAKVPGRMDVNYLENLAKKENLQLLNLMYDATPSDYVSMIITDYGMIPPTSVPVIVREYRRTQLWL</sequence>
<name>W9S6A9_9ROSA</name>
<evidence type="ECO:0000256" key="3">
    <source>
        <dbReference type="ARBA" id="ARBA00044356"/>
    </source>
</evidence>
<dbReference type="PANTHER" id="PTHR10233">
    <property type="entry name" value="TRANSLATION INITIATION FACTOR EIF-2B"/>
    <property type="match status" value="1"/>
</dbReference>
<dbReference type="InterPro" id="IPR037171">
    <property type="entry name" value="NagB/RpiA_transferase-like"/>
</dbReference>
<keyword evidence="6" id="KW-0648">Protein biosynthesis</keyword>
<feature type="compositionally biased region" description="Polar residues" evidence="5">
    <location>
        <begin position="187"/>
        <end position="196"/>
    </location>
</feature>
<feature type="compositionally biased region" description="Basic and acidic residues" evidence="5">
    <location>
        <begin position="1"/>
        <end position="15"/>
    </location>
</feature>
<organism evidence="6 7">
    <name type="scientific">Morus notabilis</name>
    <dbReference type="NCBI Taxonomy" id="981085"/>
    <lineage>
        <taxon>Eukaryota</taxon>
        <taxon>Viridiplantae</taxon>
        <taxon>Streptophyta</taxon>
        <taxon>Embryophyta</taxon>
        <taxon>Tracheophyta</taxon>
        <taxon>Spermatophyta</taxon>
        <taxon>Magnoliopsida</taxon>
        <taxon>eudicotyledons</taxon>
        <taxon>Gunneridae</taxon>
        <taxon>Pentapetalae</taxon>
        <taxon>rosids</taxon>
        <taxon>fabids</taxon>
        <taxon>Rosales</taxon>
        <taxon>Moraceae</taxon>
        <taxon>Moreae</taxon>
        <taxon>Morus</taxon>
    </lineage>
</organism>
<dbReference type="GO" id="GO:0003743">
    <property type="term" value="F:translation initiation factor activity"/>
    <property type="evidence" value="ECO:0007669"/>
    <property type="project" value="UniProtKB-KW"/>
</dbReference>
<accession>W9S6A9</accession>
<evidence type="ECO:0000256" key="2">
    <source>
        <dbReference type="ARBA" id="ARBA00044147"/>
    </source>
</evidence>
<dbReference type="PANTHER" id="PTHR10233:SF21">
    <property type="entry name" value="NAGB_RPIA_COA TRANSFERASE-LIKE SUPERFAMILY PROTEIN"/>
    <property type="match status" value="1"/>
</dbReference>
<dbReference type="eggNOG" id="KOG1467">
    <property type="taxonomic scope" value="Eukaryota"/>
</dbReference>
<evidence type="ECO:0000256" key="1">
    <source>
        <dbReference type="ARBA" id="ARBA00007251"/>
    </source>
</evidence>
<dbReference type="Pfam" id="PF01008">
    <property type="entry name" value="IF-2B"/>
    <property type="match status" value="1"/>
</dbReference>
<feature type="region of interest" description="Disordered" evidence="5">
    <location>
        <begin position="1"/>
        <end position="298"/>
    </location>
</feature>
<dbReference type="SUPFAM" id="SSF100950">
    <property type="entry name" value="NagB/RpiA/CoA transferase-like"/>
    <property type="match status" value="1"/>
</dbReference>
<keyword evidence="7" id="KW-1185">Reference proteome</keyword>
<evidence type="ECO:0000313" key="6">
    <source>
        <dbReference type="EMBL" id="EXC28051.1"/>
    </source>
</evidence>
<dbReference type="Gene3D" id="3.40.50.10470">
    <property type="entry name" value="Translation initiation factor eif-2b, domain 2"/>
    <property type="match status" value="1"/>
</dbReference>
<comment type="similarity">
    <text evidence="1 4">Belongs to the eIF-2B alpha/beta/delta subunits family.</text>
</comment>
<dbReference type="InterPro" id="IPR000649">
    <property type="entry name" value="IF-2B-related"/>
</dbReference>
<dbReference type="InterPro" id="IPR042529">
    <property type="entry name" value="IF_2B-like_C"/>
</dbReference>
<proteinExistence type="inferred from homology"/>
<dbReference type="EMBL" id="KE346160">
    <property type="protein sequence ID" value="EXC28051.1"/>
    <property type="molecule type" value="Genomic_DNA"/>
</dbReference>
<dbReference type="STRING" id="981085.W9S6A9"/>
<keyword evidence="6" id="KW-0396">Initiation factor</keyword>
<feature type="compositionally biased region" description="Low complexity" evidence="5">
    <location>
        <begin position="34"/>
        <end position="50"/>
    </location>
</feature>